<dbReference type="PROSITE" id="PS51747">
    <property type="entry name" value="CYT_DCMP_DEAMINASES_2"/>
    <property type="match status" value="1"/>
</dbReference>
<dbReference type="CDD" id="cd01285">
    <property type="entry name" value="nucleoside_deaminase"/>
    <property type="match status" value="1"/>
</dbReference>
<feature type="domain" description="CMP/dCMP-type deaminase" evidence="1">
    <location>
        <begin position="18"/>
        <end position="127"/>
    </location>
</feature>
<proteinExistence type="predicted"/>
<dbReference type="SUPFAM" id="SSF53927">
    <property type="entry name" value="Cytidine deaminase-like"/>
    <property type="match status" value="1"/>
</dbReference>
<gene>
    <name evidence="2" type="ORF">SAMN05192557_0843</name>
</gene>
<dbReference type="GO" id="GO:0003824">
    <property type="term" value="F:catalytic activity"/>
    <property type="evidence" value="ECO:0007669"/>
    <property type="project" value="InterPro"/>
</dbReference>
<sequence length="175" mass="19749">MNEQRVLQNIEDWVRAELEYEKFLKRAVELAEDGLNSGNQPFGSLLVDRAGNILFEDHNRDNTENPTAHPELAISRWAARNLSEEERREAVVYTSGEHCPMCSTSHALVGLGKIVYVSSSAQLSEWLSELGVEPASYSVKSIQEMIPGADVEGPHEKFSQQVKALHERYHTKNKE</sequence>
<evidence type="ECO:0000313" key="3">
    <source>
        <dbReference type="Proteomes" id="UP000243605"/>
    </source>
</evidence>
<evidence type="ECO:0000259" key="1">
    <source>
        <dbReference type="PROSITE" id="PS51747"/>
    </source>
</evidence>
<keyword evidence="3" id="KW-1185">Reference proteome</keyword>
<dbReference type="RefSeq" id="WP_091474192.1">
    <property type="nucleotide sequence ID" value="NZ_FOIT01000002.1"/>
</dbReference>
<dbReference type="EMBL" id="FOIT01000002">
    <property type="protein sequence ID" value="SEV93152.1"/>
    <property type="molecule type" value="Genomic_DNA"/>
</dbReference>
<dbReference type="Proteomes" id="UP000243605">
    <property type="component" value="Unassembled WGS sequence"/>
</dbReference>
<dbReference type="InterPro" id="IPR016193">
    <property type="entry name" value="Cytidine_deaminase-like"/>
</dbReference>
<dbReference type="InterPro" id="IPR002125">
    <property type="entry name" value="CMP_dCMP_dom"/>
</dbReference>
<dbReference type="OrthoDB" id="9802676at2"/>
<dbReference type="Pfam" id="PF00383">
    <property type="entry name" value="dCMP_cyt_deam_1"/>
    <property type="match status" value="1"/>
</dbReference>
<name>A0A662Z4J6_9STAP</name>
<evidence type="ECO:0000313" key="2">
    <source>
        <dbReference type="EMBL" id="SEV93152.1"/>
    </source>
</evidence>
<organism evidence="2 3">
    <name type="scientific">Aliicoccus persicus</name>
    <dbReference type="NCBI Taxonomy" id="930138"/>
    <lineage>
        <taxon>Bacteria</taxon>
        <taxon>Bacillati</taxon>
        <taxon>Bacillota</taxon>
        <taxon>Bacilli</taxon>
        <taxon>Bacillales</taxon>
        <taxon>Staphylococcaceae</taxon>
        <taxon>Aliicoccus</taxon>
    </lineage>
</organism>
<dbReference type="AlphaFoldDB" id="A0A662Z4J6"/>
<dbReference type="PANTHER" id="PTHR11079:SF179">
    <property type="entry name" value="TRNA(ADENINE(34)) DEAMINASE, CHLOROPLASTIC"/>
    <property type="match status" value="1"/>
</dbReference>
<reference evidence="2 3" key="1">
    <citation type="submission" date="2016-10" db="EMBL/GenBank/DDBJ databases">
        <authorList>
            <person name="Varghese N."/>
            <person name="Submissions S."/>
        </authorList>
    </citation>
    <scope>NUCLEOTIDE SEQUENCE [LARGE SCALE GENOMIC DNA]</scope>
    <source>
        <strain evidence="2 3">IBRC-M10081</strain>
    </source>
</reference>
<dbReference type="Gene3D" id="3.40.140.10">
    <property type="entry name" value="Cytidine Deaminase, domain 2"/>
    <property type="match status" value="1"/>
</dbReference>
<protein>
    <submittedName>
        <fullName evidence="2">Cytidine and deoxycytidylate deaminase zinc-binding region</fullName>
    </submittedName>
</protein>
<accession>A0A662Z4J6</accession>
<dbReference type="PANTHER" id="PTHR11079">
    <property type="entry name" value="CYTOSINE DEAMINASE FAMILY MEMBER"/>
    <property type="match status" value="1"/>
</dbReference>